<evidence type="ECO:0000313" key="10">
    <source>
        <dbReference type="Proteomes" id="UP000032287"/>
    </source>
</evidence>
<comment type="catalytic activity">
    <reaction evidence="3">
        <text>ATP + H2O = ADP + phosphate + H(+)</text>
        <dbReference type="Rhea" id="RHEA:13065"/>
        <dbReference type="ChEBI" id="CHEBI:15377"/>
        <dbReference type="ChEBI" id="CHEBI:15378"/>
        <dbReference type="ChEBI" id="CHEBI:30616"/>
        <dbReference type="ChEBI" id="CHEBI:43474"/>
        <dbReference type="ChEBI" id="CHEBI:456216"/>
        <dbReference type="EC" id="5.6.2.3"/>
    </reaction>
</comment>
<dbReference type="InterPro" id="IPR055446">
    <property type="entry name" value="RecD2_N_OB"/>
</dbReference>
<keyword evidence="3" id="KW-0347">Helicase</keyword>
<dbReference type="PATRIC" id="fig|137591.25.peg.1254"/>
<feature type="binding site" evidence="3">
    <location>
        <begin position="369"/>
        <end position="373"/>
    </location>
    <ligand>
        <name>ATP</name>
        <dbReference type="ChEBI" id="CHEBI:30616"/>
    </ligand>
</feature>
<dbReference type="PANTHER" id="PTHR43788">
    <property type="entry name" value="DNA2/NAM7 HELICASE FAMILY MEMBER"/>
    <property type="match status" value="1"/>
</dbReference>
<dbReference type="PANTHER" id="PTHR43788:SF6">
    <property type="entry name" value="DNA HELICASE B"/>
    <property type="match status" value="1"/>
</dbReference>
<dbReference type="EC" id="5.6.2.3" evidence="3"/>
<dbReference type="Pfam" id="PF18335">
    <property type="entry name" value="SH3_13"/>
    <property type="match status" value="1"/>
</dbReference>
<evidence type="ECO:0000259" key="8">
    <source>
        <dbReference type="Pfam" id="PF23139"/>
    </source>
</evidence>
<evidence type="ECO:0000256" key="3">
    <source>
        <dbReference type="HAMAP-Rule" id="MF_01488"/>
    </source>
</evidence>
<keyword evidence="2 3" id="KW-0067">ATP-binding</keyword>
<evidence type="ECO:0000256" key="1">
    <source>
        <dbReference type="ARBA" id="ARBA00022741"/>
    </source>
</evidence>
<dbReference type="GO" id="GO:0017116">
    <property type="term" value="F:single-stranded DNA helicase activity"/>
    <property type="evidence" value="ECO:0007669"/>
    <property type="project" value="TreeGrafter"/>
</dbReference>
<keyword evidence="3" id="KW-0238">DNA-binding</keyword>
<dbReference type="GO" id="GO:0009338">
    <property type="term" value="C:exodeoxyribonuclease V complex"/>
    <property type="evidence" value="ECO:0007669"/>
    <property type="project" value="TreeGrafter"/>
</dbReference>
<gene>
    <name evidence="9" type="primary">recD</name>
    <name evidence="3" type="synonym">recD2</name>
    <name evidence="9" type="ORF">QX99_01282</name>
</gene>
<keyword evidence="1 3" id="KW-0547">Nucleotide-binding</keyword>
<comment type="similarity">
    <text evidence="3">Belongs to the RecD family. RecD2 subfamily.</text>
</comment>
<dbReference type="InterPro" id="IPR041451">
    <property type="entry name" value="RecD2_SH13"/>
</dbReference>
<dbReference type="Proteomes" id="UP000032287">
    <property type="component" value="Unassembled WGS sequence"/>
</dbReference>
<protein>
    <recommendedName>
        <fullName evidence="3">ATP-dependent RecD2 DNA helicase</fullName>
        <ecNumber evidence="3">5.6.2.3</ecNumber>
    </recommendedName>
    <alternativeName>
        <fullName evidence="3">DNA 5'-3' helicase subunit RecD2</fullName>
    </alternativeName>
</protein>
<dbReference type="RefSeq" id="WP_043711477.1">
    <property type="nucleotide sequence ID" value="NZ_JALOCT010000005.1"/>
</dbReference>
<dbReference type="GO" id="GO:0006310">
    <property type="term" value="P:DNA recombination"/>
    <property type="evidence" value="ECO:0007669"/>
    <property type="project" value="InterPro"/>
</dbReference>
<evidence type="ECO:0000256" key="2">
    <source>
        <dbReference type="ARBA" id="ARBA00022840"/>
    </source>
</evidence>
<dbReference type="GO" id="GO:0016887">
    <property type="term" value="F:ATP hydrolysis activity"/>
    <property type="evidence" value="ECO:0007669"/>
    <property type="project" value="RHEA"/>
</dbReference>
<organism evidence="9 10">
    <name type="scientific">Weissella cibaria</name>
    <dbReference type="NCBI Taxonomy" id="137591"/>
    <lineage>
        <taxon>Bacteria</taxon>
        <taxon>Bacillati</taxon>
        <taxon>Bacillota</taxon>
        <taxon>Bacilli</taxon>
        <taxon>Lactobacillales</taxon>
        <taxon>Lactobacillaceae</taxon>
        <taxon>Weissella</taxon>
    </lineage>
</organism>
<comment type="function">
    <text evidence="3">DNA-dependent ATPase and ATP-dependent 5'-3' DNA helicase. Has no activity on blunt DNA or DNA with 3'-overhangs, requires at least 10 bases of 5'-ssDNA for helicase activity.</text>
</comment>
<feature type="region of interest" description="Disordered" evidence="4">
    <location>
        <begin position="1"/>
        <end position="20"/>
    </location>
</feature>
<evidence type="ECO:0000313" key="9">
    <source>
        <dbReference type="EMBL" id="KIU20238.1"/>
    </source>
</evidence>
<feature type="domain" description="ATP-dependent RecD2 DNA helicase-like helix-hairpin-helix" evidence="6">
    <location>
        <begin position="162"/>
        <end position="251"/>
    </location>
</feature>
<dbReference type="CDD" id="cd17933">
    <property type="entry name" value="DEXSc_RecD-like"/>
    <property type="match status" value="1"/>
</dbReference>
<dbReference type="Pfam" id="PF14490">
    <property type="entry name" value="HHH_RecD2"/>
    <property type="match status" value="1"/>
</dbReference>
<dbReference type="InterPro" id="IPR050534">
    <property type="entry name" value="Coronavir_polyprotein_1ab"/>
</dbReference>
<dbReference type="GO" id="GO:0005524">
    <property type="term" value="F:ATP binding"/>
    <property type="evidence" value="ECO:0007669"/>
    <property type="project" value="UniProtKB-UniRule"/>
</dbReference>
<dbReference type="HAMAP" id="MF_01488">
    <property type="entry name" value="RecD2"/>
    <property type="match status" value="1"/>
</dbReference>
<feature type="domain" description="ATP-dependent RecD2 DNA helicase OB-fold" evidence="8">
    <location>
        <begin position="18"/>
        <end position="94"/>
    </location>
</feature>
<dbReference type="GO" id="GO:0043139">
    <property type="term" value="F:5'-3' DNA helicase activity"/>
    <property type="evidence" value="ECO:0007669"/>
    <property type="project" value="UniProtKB-UniRule"/>
</dbReference>
<evidence type="ECO:0000259" key="5">
    <source>
        <dbReference type="Pfam" id="PF13538"/>
    </source>
</evidence>
<dbReference type="Pfam" id="PF13538">
    <property type="entry name" value="UvrD_C_2"/>
    <property type="match status" value="1"/>
</dbReference>
<keyword evidence="3" id="KW-0413">Isomerase</keyword>
<dbReference type="Pfam" id="PF23139">
    <property type="entry name" value="OB_YrrC"/>
    <property type="match status" value="1"/>
</dbReference>
<name>A0A0D1JFP8_9LACO</name>
<dbReference type="NCBIfam" id="TIGR01448">
    <property type="entry name" value="recD_rel"/>
    <property type="match status" value="1"/>
</dbReference>
<dbReference type="EMBL" id="JWHU01000023">
    <property type="protein sequence ID" value="KIU20238.1"/>
    <property type="molecule type" value="Genomic_DNA"/>
</dbReference>
<dbReference type="SUPFAM" id="SSF52540">
    <property type="entry name" value="P-loop containing nucleoside triphosphate hydrolases"/>
    <property type="match status" value="2"/>
</dbReference>
<dbReference type="STRING" id="137591.AO080_05760"/>
<accession>A0A0D1JFP8</accession>
<evidence type="ECO:0000256" key="4">
    <source>
        <dbReference type="SAM" id="MobiDB-lite"/>
    </source>
</evidence>
<dbReference type="InterPro" id="IPR006345">
    <property type="entry name" value="RecD2"/>
</dbReference>
<sequence length="849" mass="93110">MENQTSLFDGPNPTDEQPTVSGQVKNILFAAQDSFYKVMIVEVADLNFDYDDTEITVTGSFGDIQIGASYEFKGRLTTHARYGTQFAAQNYQRQAASTTSGLVAYLSGDQFPGVGKSTATKIVDELGIEAVDLILEDPAVLTQTGISTKLQEVIVNQLQQSDGMERAIIALNDYGFGSALATAIYQKYQQQTLQILKTNPYQMVIDIDGVSFARIDRLAAQQGIDALDARRIQAGVIAAINQATFESGDTYMQVEALLQATQQILERAQNARVDVALIKRALLTLTSDGVVIADGQNLYVKALFEAEREIAQKLVRLTQRKAGEYARKDVVKYLSEVEEENPFPYDDVQREAMIAALTSNLFILTGGPGTGKTTIINGVVATLKKLLQAEGMKWDEIETSIRLAAPTGRAAKRLSESTGMPASTIHRLLGINGREDLDEIDIEELSGRLLVIDEMSMVDTQLFDLLLRGIPGGMQVILVGDKDQLPSVGPGRVFYDLLASGLLNYRELETIHRQGKGSTIIALASAIRAGQLPEDFTVRQPDRSFFPAQTTQVPRLIEQIATSWKEKGNSVADMQILAPMYKTPAGVHNLNAVAQEIFNPMTPKKREFNIKLGDLAFSFRVGDKVMQTANDPEHNVFNGDIGYITSIMLAKDKANEDNTDNITVAFDTGEVAYTRQNWNQLTLAYATTIHKAQGAEYKLVIMPLVNAFSRMLQRNLLYTGLTRASESLVLIGDVSAYQRAAVTEGVNRQTTLQERLQQAEAGQLPETPDDHASVVALNQQPLAVDPTPTLVDEENTLDDSPAINEIVRAVADTEDDILTIAQITAETIDPNIGMVDLTPYDFMSAENML</sequence>
<proteinExistence type="inferred from homology"/>
<dbReference type="GO" id="GO:0003677">
    <property type="term" value="F:DNA binding"/>
    <property type="evidence" value="ECO:0007669"/>
    <property type="project" value="UniProtKB-UniRule"/>
</dbReference>
<dbReference type="Gene3D" id="3.40.50.300">
    <property type="entry name" value="P-loop containing nucleotide triphosphate hydrolases"/>
    <property type="match status" value="2"/>
</dbReference>
<dbReference type="InterPro" id="IPR029493">
    <property type="entry name" value="RecD2-like_HHH"/>
</dbReference>
<dbReference type="Gene3D" id="1.10.10.2220">
    <property type="match status" value="1"/>
</dbReference>
<dbReference type="InterPro" id="IPR027785">
    <property type="entry name" value="UvrD-like_helicase_C"/>
</dbReference>
<dbReference type="AlphaFoldDB" id="A0A0D1JFP8"/>
<comment type="caution">
    <text evidence="9">The sequence shown here is derived from an EMBL/GenBank/DDBJ whole genome shotgun (WGS) entry which is preliminary data.</text>
</comment>
<dbReference type="Gene3D" id="2.30.30.940">
    <property type="match status" value="1"/>
</dbReference>
<keyword evidence="10" id="KW-1185">Reference proteome</keyword>
<feature type="domain" description="ATP-dependent RecD2 DNA helicase SH3" evidence="7">
    <location>
        <begin position="590"/>
        <end position="666"/>
    </location>
</feature>
<evidence type="ECO:0000259" key="6">
    <source>
        <dbReference type="Pfam" id="PF14490"/>
    </source>
</evidence>
<evidence type="ECO:0000259" key="7">
    <source>
        <dbReference type="Pfam" id="PF18335"/>
    </source>
</evidence>
<reference evidence="9 10" key="1">
    <citation type="journal article" date="2015" name="Microbiology (Mosc.)">
        <title>Genomics of the Weissella cibaria species with an examination of its metabolic traits.</title>
        <authorList>
            <person name="Lynch K.M."/>
            <person name="Lucid A."/>
            <person name="Arendt E.K."/>
            <person name="Sleator R.D."/>
            <person name="Lucey B."/>
            <person name="Coffey A."/>
        </authorList>
    </citation>
    <scope>NUCLEOTIDE SEQUENCE [LARGE SCALE GENOMIC DNA]</scope>
    <source>
        <strain evidence="9 10">MG1</strain>
    </source>
</reference>
<dbReference type="InterPro" id="IPR027417">
    <property type="entry name" value="P-loop_NTPase"/>
</dbReference>
<dbReference type="Pfam" id="PF13604">
    <property type="entry name" value="AAA_30"/>
    <property type="match status" value="1"/>
</dbReference>
<dbReference type="eggNOG" id="COG0507">
    <property type="taxonomic scope" value="Bacteria"/>
</dbReference>
<dbReference type="CDD" id="cd18809">
    <property type="entry name" value="SF1_C_RecD"/>
    <property type="match status" value="1"/>
</dbReference>
<feature type="domain" description="UvrD-like helicase C-terminal" evidence="5">
    <location>
        <begin position="683"/>
        <end position="731"/>
    </location>
</feature>
<keyword evidence="3 9" id="KW-0378">Hydrolase</keyword>